<dbReference type="GO" id="GO:0012507">
    <property type="term" value="C:ER to Golgi transport vesicle membrane"/>
    <property type="evidence" value="ECO:0007669"/>
    <property type="project" value="TreeGrafter"/>
</dbReference>
<feature type="region of interest" description="Disordered" evidence="5">
    <location>
        <begin position="946"/>
        <end position="999"/>
    </location>
</feature>
<keyword evidence="8" id="KW-1185">Reference proteome</keyword>
<evidence type="ECO:0000256" key="4">
    <source>
        <dbReference type="SAM" id="Coils"/>
    </source>
</evidence>
<dbReference type="GO" id="GO:0006888">
    <property type="term" value="P:endoplasmic reticulum to Golgi vesicle-mediated transport"/>
    <property type="evidence" value="ECO:0007669"/>
    <property type="project" value="TreeGrafter"/>
</dbReference>
<accession>A0A9P5DPD8</accession>
<feature type="compositionally biased region" description="Basic and acidic residues" evidence="5">
    <location>
        <begin position="954"/>
        <end position="995"/>
    </location>
</feature>
<dbReference type="GO" id="GO:0005795">
    <property type="term" value="C:Golgi stack"/>
    <property type="evidence" value="ECO:0007669"/>
    <property type="project" value="TreeGrafter"/>
</dbReference>
<feature type="region of interest" description="Disordered" evidence="5">
    <location>
        <begin position="900"/>
        <end position="932"/>
    </location>
</feature>
<keyword evidence="3 4" id="KW-0175">Coiled coil</keyword>
<evidence type="ECO:0000256" key="3">
    <source>
        <dbReference type="ARBA" id="ARBA00023054"/>
    </source>
</evidence>
<name>A0A9P5DPD8_9HYPO</name>
<evidence type="ECO:0000313" key="8">
    <source>
        <dbReference type="Proteomes" id="UP000730481"/>
    </source>
</evidence>
<proteinExistence type="predicted"/>
<reference evidence="7" key="2">
    <citation type="submission" date="2020-02" db="EMBL/GenBank/DDBJ databases">
        <title>Identification and distribution of gene clusters putatively required for synthesis of sphingolipid metabolism inhibitors in phylogenetically diverse species of the filamentous fungus Fusarium.</title>
        <authorList>
            <person name="Kim H.-S."/>
            <person name="Busman M."/>
            <person name="Brown D.W."/>
            <person name="Divon H."/>
            <person name="Uhlig S."/>
            <person name="Proctor R.H."/>
        </authorList>
    </citation>
    <scope>NUCLEOTIDE SEQUENCE</scope>
    <source>
        <strain evidence="7">NRRL 25174</strain>
    </source>
</reference>
<dbReference type="Gene3D" id="1.25.10.10">
    <property type="entry name" value="Leucine-rich Repeat Variant"/>
    <property type="match status" value="1"/>
</dbReference>
<dbReference type="EMBL" id="PVQB02000815">
    <property type="protein sequence ID" value="KAF4333567.1"/>
    <property type="molecule type" value="Genomic_DNA"/>
</dbReference>
<feature type="coiled-coil region" evidence="4">
    <location>
        <begin position="673"/>
        <end position="707"/>
    </location>
</feature>
<dbReference type="InterPro" id="IPR016024">
    <property type="entry name" value="ARM-type_fold"/>
</dbReference>
<dbReference type="InterPro" id="IPR011989">
    <property type="entry name" value="ARM-like"/>
</dbReference>
<dbReference type="FunFam" id="1.25.10.10:FF:000296">
    <property type="entry name" value="Related to transport protein USO1"/>
    <property type="match status" value="1"/>
</dbReference>
<feature type="compositionally biased region" description="Basic and acidic residues" evidence="5">
    <location>
        <begin position="1048"/>
        <end position="1059"/>
    </location>
</feature>
<dbReference type="OrthoDB" id="198977at2759"/>
<dbReference type="InterPro" id="IPR024095">
    <property type="entry name" value="Vesicle_P115"/>
</dbReference>
<dbReference type="PANTHER" id="PTHR10013">
    <property type="entry name" value="GENERAL VESICULAR TRANSPORT FACTOR P115"/>
    <property type="match status" value="1"/>
</dbReference>
<dbReference type="GO" id="GO:0005783">
    <property type="term" value="C:endoplasmic reticulum"/>
    <property type="evidence" value="ECO:0007669"/>
    <property type="project" value="TreeGrafter"/>
</dbReference>
<keyword evidence="2" id="KW-0333">Golgi apparatus</keyword>
<feature type="compositionally biased region" description="Basic and acidic residues" evidence="5">
    <location>
        <begin position="906"/>
        <end position="929"/>
    </location>
</feature>
<feature type="region of interest" description="Disordered" evidence="5">
    <location>
        <begin position="1012"/>
        <end position="1059"/>
    </location>
</feature>
<comment type="subcellular location">
    <subcellularLocation>
        <location evidence="1">Golgi apparatus</location>
    </subcellularLocation>
</comment>
<comment type="caution">
    <text evidence="7">The sequence shown here is derived from an EMBL/GenBank/DDBJ whole genome shotgun (WGS) entry which is preliminary data.</text>
</comment>
<dbReference type="GO" id="GO:0006886">
    <property type="term" value="P:intracellular protein transport"/>
    <property type="evidence" value="ECO:0007669"/>
    <property type="project" value="InterPro"/>
</dbReference>
<dbReference type="GO" id="GO:0048211">
    <property type="term" value="P:Golgi vesicle docking"/>
    <property type="evidence" value="ECO:0007669"/>
    <property type="project" value="TreeGrafter"/>
</dbReference>
<dbReference type="InterPro" id="IPR006953">
    <property type="entry name" value="Vesicle_Uso1_P115_head"/>
</dbReference>
<gene>
    <name evidence="7" type="ORF">FBEOM_12620</name>
</gene>
<feature type="compositionally biased region" description="Acidic residues" evidence="5">
    <location>
        <begin position="1018"/>
        <end position="1047"/>
    </location>
</feature>
<dbReference type="Proteomes" id="UP000730481">
    <property type="component" value="Unassembled WGS sequence"/>
</dbReference>
<evidence type="ECO:0000256" key="1">
    <source>
        <dbReference type="ARBA" id="ARBA00004555"/>
    </source>
</evidence>
<protein>
    <submittedName>
        <fullName evidence="7">Intracellular transport USO1</fullName>
    </submittedName>
</protein>
<evidence type="ECO:0000313" key="7">
    <source>
        <dbReference type="EMBL" id="KAF4333567.1"/>
    </source>
</evidence>
<dbReference type="Pfam" id="PF04869">
    <property type="entry name" value="Uso1_p115_head"/>
    <property type="match status" value="1"/>
</dbReference>
<sequence length="1059" mass="118343">MFSIASAPAKQSVGETIDVLSGRLSSATLLEDRRAAILGLRSFAKDYPASVASGALRSLIGSLSKDGEDVDTVKVVLETLLMLFNPNEDSPEASEEIALWLADEFTQRQENITLLLDFLETNDFYSRLYSLQLLAAILSARTERTEECIFTAPLGIPRLVSVLDDQRDAIRNEAVVLLTYLTPTSIEIQKLVAFENAFERLFAIIEADGALIEGGRTVEDCLILLANLLRSNSSNQALFRESGCMNRLADLLGQVLKPQADGSQIASWATAQRNRNVYAFLAVIRLFIVRGSAGTSLNQTAIWKHGLAYHILQLAFSHEAQTQIKAEALITCGDIIRQNAPLQETFAQMMVLSPLAKTGTADGQASQGDKVFVIDGLLDLTLCLQDLQEFDVRFAAAECLQAYFSDHPAVRLHFLGRAIEGHQSGANESSNVLTVLLQPSLESSDPYRQWFAAVITFHLLHENSEAKSEAMSLTEGDSEDGEEVVTAIQTLSAHVTSGLRRGDDPRVLVGYLMLLLGWLFEDLDAVNDFLAEGSNVQSLIQAVSQPPAMGGGEIVQGLCTMLLGVAYEFSTKDSPIPRATLLSILMARIDRDMYLNRLSKLRSHPFIRDFEVLPQKLDASSPGRFPDVFFDRAFVEFFKDSYSRIARAIDRQPGMEISVITNGIQKGVSRELVDSLRSQVEEKQNAVNEIQEKLAVLQGQLGQEQADHLKSKETAALEMQRVKTVNEGLQKHHSEELRKFQSQLASKENDQRKQVAQLQSQFSAKENEYQKQIAQLRSQQTAQESEHQKQLEQVRKAAESEAEKIKRRTDAEVADLKATISRLEVVLMKSQKEYNALQIQRKNEIDMQREKYEKMLGPLRDEYEDFKKQAKAKADEKQAKFKEQLEGLCDRKDAEIDAYREQSQADLEKQKLKTKEAEEKCQSLEKKLSGGDAGMKNLEAKLKKMESELSAANKAKEVAEKQLSESKEAAKEETKKAKEAIEKQLQESNEARETTQSELDDLLMVLQARLVELGETVSDGEDDEDEEDDDDEDEDEDEESKNDDDEQNEPKHKSEAAKK</sequence>
<reference evidence="7" key="1">
    <citation type="journal article" date="2017" name="Mycologia">
        <title>Fusarium algeriense, sp. nov., a novel toxigenic crown rot pathogen of durum wheat from Algeria is nested in the Fusarium burgessii species complex.</title>
        <authorList>
            <person name="Laraba I."/>
            <person name="Keddad A."/>
            <person name="Boureghda H."/>
            <person name="Abdallah N."/>
            <person name="Vaughan M.M."/>
            <person name="Proctor R.H."/>
            <person name="Busman M."/>
            <person name="O'Donnell K."/>
        </authorList>
    </citation>
    <scope>NUCLEOTIDE SEQUENCE</scope>
    <source>
        <strain evidence="7">NRRL 25174</strain>
    </source>
</reference>
<evidence type="ECO:0000256" key="5">
    <source>
        <dbReference type="SAM" id="MobiDB-lite"/>
    </source>
</evidence>
<dbReference type="AlphaFoldDB" id="A0A9P5DPD8"/>
<feature type="region of interest" description="Disordered" evidence="5">
    <location>
        <begin position="777"/>
        <end position="804"/>
    </location>
</feature>
<feature type="domain" description="Vesicle tethering protein Uso1/P115-like head" evidence="6">
    <location>
        <begin position="339"/>
        <end position="649"/>
    </location>
</feature>
<feature type="compositionally biased region" description="Basic and acidic residues" evidence="5">
    <location>
        <begin position="784"/>
        <end position="804"/>
    </location>
</feature>
<evidence type="ECO:0000256" key="2">
    <source>
        <dbReference type="ARBA" id="ARBA00023034"/>
    </source>
</evidence>
<dbReference type="SUPFAM" id="SSF48371">
    <property type="entry name" value="ARM repeat"/>
    <property type="match status" value="1"/>
</dbReference>
<dbReference type="PANTHER" id="PTHR10013:SF0">
    <property type="entry name" value="GENERAL VESICULAR TRANSPORT FACTOR P115"/>
    <property type="match status" value="1"/>
</dbReference>
<evidence type="ECO:0000259" key="6">
    <source>
        <dbReference type="Pfam" id="PF04869"/>
    </source>
</evidence>
<dbReference type="GO" id="GO:0048280">
    <property type="term" value="P:vesicle fusion with Golgi apparatus"/>
    <property type="evidence" value="ECO:0007669"/>
    <property type="project" value="InterPro"/>
</dbReference>
<dbReference type="GO" id="GO:0000139">
    <property type="term" value="C:Golgi membrane"/>
    <property type="evidence" value="ECO:0007669"/>
    <property type="project" value="InterPro"/>
</dbReference>
<organism evidence="7 8">
    <name type="scientific">Fusarium beomiforme</name>
    <dbReference type="NCBI Taxonomy" id="44412"/>
    <lineage>
        <taxon>Eukaryota</taxon>
        <taxon>Fungi</taxon>
        <taxon>Dikarya</taxon>
        <taxon>Ascomycota</taxon>
        <taxon>Pezizomycotina</taxon>
        <taxon>Sordariomycetes</taxon>
        <taxon>Hypocreomycetidae</taxon>
        <taxon>Hypocreales</taxon>
        <taxon>Nectriaceae</taxon>
        <taxon>Fusarium</taxon>
        <taxon>Fusarium burgessii species complex</taxon>
    </lineage>
</organism>